<sequence>MTDQLLELLTTYGLPALFVAMILAAAGMPFPSSLTLVAMGSFVAQGELSFWPVVAAGSAGAVIGDQIGYAFGRYGGRPLLAAVTRRIGGADKVEQAEAYSRKWAGWGIFFSRWLIGPLGPWINVTSGLTEYPWARFLALDVAGEVLWLVIYVSLGRAFSDQVQTIASLLGNLTWVIVGLLAAALLGWKLFGRSQAPTDDPA</sequence>
<comment type="subcellular location">
    <subcellularLocation>
        <location evidence="1">Cell membrane</location>
        <topology evidence="1">Multi-pass membrane protein</topology>
    </subcellularLocation>
</comment>
<dbReference type="Pfam" id="PF09335">
    <property type="entry name" value="VTT_dom"/>
    <property type="match status" value="1"/>
</dbReference>
<protein>
    <recommendedName>
        <fullName evidence="6">VTT domain-containing protein</fullName>
    </recommendedName>
</protein>
<keyword evidence="3" id="KW-0812">Transmembrane</keyword>
<evidence type="ECO:0000256" key="1">
    <source>
        <dbReference type="ARBA" id="ARBA00004651"/>
    </source>
</evidence>
<feature type="domain" description="VTT" evidence="6">
    <location>
        <begin position="30"/>
        <end position="156"/>
    </location>
</feature>
<dbReference type="Proteomes" id="UP000078460">
    <property type="component" value="Unassembled WGS sequence"/>
</dbReference>
<dbReference type="PANTHER" id="PTHR42709">
    <property type="entry name" value="ALKALINE PHOSPHATASE LIKE PROTEIN"/>
    <property type="match status" value="1"/>
</dbReference>
<dbReference type="GO" id="GO:0005886">
    <property type="term" value="C:plasma membrane"/>
    <property type="evidence" value="ECO:0007669"/>
    <property type="project" value="UniProtKB-SubCell"/>
</dbReference>
<evidence type="ECO:0000313" key="7">
    <source>
        <dbReference type="EMBL" id="KZB96260.1"/>
    </source>
</evidence>
<dbReference type="EMBL" id="LQCK02000004">
    <property type="protein sequence ID" value="KZB96260.1"/>
    <property type="molecule type" value="Genomic_DNA"/>
</dbReference>
<evidence type="ECO:0000256" key="3">
    <source>
        <dbReference type="ARBA" id="ARBA00022692"/>
    </source>
</evidence>
<dbReference type="STRING" id="621456.BJP26_16450"/>
<proteinExistence type="predicted"/>
<dbReference type="PANTHER" id="PTHR42709:SF6">
    <property type="entry name" value="UNDECAPRENYL PHOSPHATE TRANSPORTER A"/>
    <property type="match status" value="1"/>
</dbReference>
<evidence type="ECO:0000259" key="6">
    <source>
        <dbReference type="Pfam" id="PF09335"/>
    </source>
</evidence>
<keyword evidence="4" id="KW-1133">Transmembrane helix</keyword>
<accession>A0A175Y8E7</accession>
<dbReference type="RefSeq" id="WP_017978024.1">
    <property type="nucleotide sequence ID" value="NZ_CP017578.1"/>
</dbReference>
<evidence type="ECO:0000313" key="8">
    <source>
        <dbReference type="Proteomes" id="UP000078460"/>
    </source>
</evidence>
<dbReference type="InterPro" id="IPR051311">
    <property type="entry name" value="DedA_domain"/>
</dbReference>
<evidence type="ECO:0000256" key="4">
    <source>
        <dbReference type="ARBA" id="ARBA00022989"/>
    </source>
</evidence>
<dbReference type="KEGG" id="smy:BJP26_16450"/>
<reference evidence="7" key="1">
    <citation type="submission" date="2016-03" db="EMBL/GenBank/DDBJ databases">
        <title>Sphingomonas melonis TY, whole genome shotgun sequencing.</title>
        <authorList>
            <person name="Wang H."/>
            <person name="Zhu P."/>
        </authorList>
    </citation>
    <scope>NUCLEOTIDE SEQUENCE [LARGE SCALE GENOMIC DNA]</scope>
    <source>
        <strain evidence="7">TY</strain>
    </source>
</reference>
<keyword evidence="8" id="KW-1185">Reference proteome</keyword>
<dbReference type="OrthoDB" id="9782291at2"/>
<organism evidence="7 8">
    <name type="scientific">Sphingomonas melonis TY</name>
    <dbReference type="NCBI Taxonomy" id="621456"/>
    <lineage>
        <taxon>Bacteria</taxon>
        <taxon>Pseudomonadati</taxon>
        <taxon>Pseudomonadota</taxon>
        <taxon>Alphaproteobacteria</taxon>
        <taxon>Sphingomonadales</taxon>
        <taxon>Sphingomonadaceae</taxon>
        <taxon>Sphingomonas</taxon>
    </lineage>
</organism>
<dbReference type="AlphaFoldDB" id="A0A175Y8E7"/>
<keyword evidence="2" id="KW-1003">Cell membrane</keyword>
<name>A0A175Y8E7_9SPHN</name>
<dbReference type="GeneID" id="93799564"/>
<dbReference type="InterPro" id="IPR032816">
    <property type="entry name" value="VTT_dom"/>
</dbReference>
<gene>
    <name evidence="7" type="ORF">AVM11_13795</name>
</gene>
<keyword evidence="5" id="KW-0472">Membrane</keyword>
<evidence type="ECO:0000256" key="2">
    <source>
        <dbReference type="ARBA" id="ARBA00022475"/>
    </source>
</evidence>
<evidence type="ECO:0000256" key="5">
    <source>
        <dbReference type="ARBA" id="ARBA00023136"/>
    </source>
</evidence>
<comment type="caution">
    <text evidence="7">The sequence shown here is derived from an EMBL/GenBank/DDBJ whole genome shotgun (WGS) entry which is preliminary data.</text>
</comment>